<feature type="binding site" evidence="4">
    <location>
        <position position="217"/>
    </location>
    <ligand>
        <name>Zn(2+)</name>
        <dbReference type="ChEBI" id="CHEBI:29105"/>
        <label>2</label>
    </ligand>
</feature>
<keyword evidence="7" id="KW-1185">Reference proteome</keyword>
<dbReference type="Proteomes" id="UP001139700">
    <property type="component" value="Unassembled WGS sequence"/>
</dbReference>
<name>A0A9X1PA77_9BACT</name>
<dbReference type="InterPro" id="IPR032466">
    <property type="entry name" value="Metal_Hydrolase"/>
</dbReference>
<accession>A0A9X1PA77</accession>
<feature type="binding site" evidence="4">
    <location>
        <position position="297"/>
    </location>
    <ligand>
        <name>Zn(2+)</name>
        <dbReference type="ChEBI" id="CHEBI:29105"/>
        <label>1</label>
    </ligand>
</feature>
<feature type="modified residue" description="N6-carboxylysine" evidence="3 5">
    <location>
        <position position="184"/>
    </location>
</feature>
<evidence type="ECO:0000313" key="6">
    <source>
        <dbReference type="EMBL" id="MCF0039923.1"/>
    </source>
</evidence>
<reference evidence="6" key="1">
    <citation type="submission" date="2021-12" db="EMBL/GenBank/DDBJ databases">
        <title>Novel species in genus Dyadobacter.</title>
        <authorList>
            <person name="Ma C."/>
        </authorList>
    </citation>
    <scope>NUCLEOTIDE SEQUENCE</scope>
    <source>
        <strain evidence="6">CY399</strain>
    </source>
</reference>
<dbReference type="Gene3D" id="3.20.20.140">
    <property type="entry name" value="Metal-dependent hydrolases"/>
    <property type="match status" value="1"/>
</dbReference>
<feature type="binding site" evidence="4">
    <location>
        <position position="68"/>
    </location>
    <ligand>
        <name>Zn(2+)</name>
        <dbReference type="ChEBI" id="CHEBI:29105"/>
        <label>1</label>
    </ligand>
</feature>
<dbReference type="PANTHER" id="PTHR10819:SF3">
    <property type="entry name" value="PHOSPHOTRIESTERASE-RELATED PROTEIN"/>
    <property type="match status" value="1"/>
</dbReference>
<dbReference type="PANTHER" id="PTHR10819">
    <property type="entry name" value="PHOSPHOTRIESTERASE-RELATED"/>
    <property type="match status" value="1"/>
</dbReference>
<feature type="binding site" description="via carbamate group" evidence="4">
    <location>
        <position position="184"/>
    </location>
    <ligand>
        <name>Zn(2+)</name>
        <dbReference type="ChEBI" id="CHEBI:29105"/>
        <label>1</label>
    </ligand>
</feature>
<evidence type="ECO:0000256" key="3">
    <source>
        <dbReference type="PIRSR" id="PIRSR601559-50"/>
    </source>
</evidence>
<dbReference type="AlphaFoldDB" id="A0A9X1PA77"/>
<evidence type="ECO:0000256" key="4">
    <source>
        <dbReference type="PIRSR" id="PIRSR601559-51"/>
    </source>
</evidence>
<dbReference type="GO" id="GO:0008270">
    <property type="term" value="F:zinc ion binding"/>
    <property type="evidence" value="ECO:0007669"/>
    <property type="project" value="InterPro"/>
</dbReference>
<feature type="binding site" evidence="4">
    <location>
        <position position="66"/>
    </location>
    <ligand>
        <name>Zn(2+)</name>
        <dbReference type="ChEBI" id="CHEBI:29105"/>
        <label>1</label>
    </ligand>
</feature>
<dbReference type="Pfam" id="PF02126">
    <property type="entry name" value="PTE"/>
    <property type="match status" value="1"/>
</dbReference>
<feature type="binding site" description="via carbamate group" evidence="4">
    <location>
        <position position="184"/>
    </location>
    <ligand>
        <name>Zn(2+)</name>
        <dbReference type="ChEBI" id="CHEBI:29105"/>
        <label>2</label>
    </ligand>
</feature>
<dbReference type="RefSeq" id="WP_234612357.1">
    <property type="nucleotide sequence ID" value="NZ_CP098806.1"/>
</dbReference>
<keyword evidence="2" id="KW-0378">Hydrolase</keyword>
<dbReference type="PROSITE" id="PS01322">
    <property type="entry name" value="PHOSPHOTRIESTERASE_1"/>
    <property type="match status" value="1"/>
</dbReference>
<dbReference type="EMBL" id="JAJTTA010000002">
    <property type="protein sequence ID" value="MCF0039923.1"/>
    <property type="molecule type" value="Genomic_DNA"/>
</dbReference>
<comment type="cofactor">
    <cofactor evidence="4">
        <name>a divalent metal cation</name>
        <dbReference type="ChEBI" id="CHEBI:60240"/>
    </cofactor>
    <text evidence="4">Binds 2 divalent metal cations per subunit.</text>
</comment>
<gene>
    <name evidence="6" type="ORF">LXM24_07490</name>
</gene>
<evidence type="ECO:0000313" key="7">
    <source>
        <dbReference type="Proteomes" id="UP001139700"/>
    </source>
</evidence>
<dbReference type="InterPro" id="IPR017947">
    <property type="entry name" value="AryldialkylPase_Zn-BS"/>
</dbReference>
<proteinExistence type="inferred from homology"/>
<comment type="similarity">
    <text evidence="5">Belongs to the metallo-dependent hydrolases superfamily. Phosphotriesterase family.</text>
</comment>
<evidence type="ECO:0000256" key="5">
    <source>
        <dbReference type="PROSITE-ProRule" id="PRU00679"/>
    </source>
</evidence>
<dbReference type="SUPFAM" id="SSF51556">
    <property type="entry name" value="Metallo-dependent hydrolases"/>
    <property type="match status" value="1"/>
</dbReference>
<evidence type="ECO:0000256" key="1">
    <source>
        <dbReference type="ARBA" id="ARBA00022723"/>
    </source>
</evidence>
<organism evidence="6 7">
    <name type="scientific">Dyadobacter fanqingshengii</name>
    <dbReference type="NCBI Taxonomy" id="2906443"/>
    <lineage>
        <taxon>Bacteria</taxon>
        <taxon>Pseudomonadati</taxon>
        <taxon>Bacteroidota</taxon>
        <taxon>Cytophagia</taxon>
        <taxon>Cytophagales</taxon>
        <taxon>Spirosomataceae</taxon>
        <taxon>Dyadobacter</taxon>
    </lineage>
</organism>
<dbReference type="GO" id="GO:0016788">
    <property type="term" value="F:hydrolase activity, acting on ester bonds"/>
    <property type="evidence" value="ECO:0007669"/>
    <property type="project" value="InterPro"/>
</dbReference>
<comment type="caution">
    <text evidence="6">The sequence shown here is derived from an EMBL/GenBank/DDBJ whole genome shotgun (WGS) entry which is preliminary data.</text>
</comment>
<feature type="binding site" evidence="4">
    <location>
        <position position="245"/>
    </location>
    <ligand>
        <name>Zn(2+)</name>
        <dbReference type="ChEBI" id="CHEBI:29105"/>
        <label>2</label>
    </ligand>
</feature>
<evidence type="ECO:0000256" key="2">
    <source>
        <dbReference type="ARBA" id="ARBA00022801"/>
    </source>
</evidence>
<protein>
    <submittedName>
        <fullName evidence="6">Phosphotriesterase</fullName>
    </submittedName>
</protein>
<dbReference type="InterPro" id="IPR001559">
    <property type="entry name" value="Phosphotriesterase"/>
</dbReference>
<keyword evidence="1 4" id="KW-0479">Metal-binding</keyword>
<sequence length="354" mass="39191">MKDRTYDFITMEAPETKSPIPTFSRRQFVAACAGLPLLVKSPFEEPFTNSVKGRINASDLGVTLIHEHVLVDFIGADKITPDRWKHEEVIKKVLPYLLEIKERGIQSLVECTPAYIGRDVLLLQKLSEKSGLNILTNTGYYGASDNKYLPAFAFTETAEQLSKRWISEFENGIEGTKIKPGFIKTGVNGGPLSEIHQKLIKAAALVHLKTGLTICSHTGPALPAEQEIEILQKSGVSPGAFVWVHANGTHDEFQKIGKRGCWISLDGVNEDNVEQNAELILFLKQQGLIKQVLISHDAGWYRPGEPNGGEFRGFTTISDKLLPLLKSKGFSDADIKQIMVANPANAFAIRVRRI</sequence>
<dbReference type="PROSITE" id="PS51347">
    <property type="entry name" value="PHOSPHOTRIESTERASE_2"/>
    <property type="match status" value="1"/>
</dbReference>